<dbReference type="OrthoDB" id="1677994at2759"/>
<gene>
    <name evidence="1" type="ORF">ISN44_As13g009470</name>
</gene>
<comment type="caution">
    <text evidence="1">The sequence shown here is derived from an EMBL/GenBank/DDBJ whole genome shotgun (WGS) entry which is preliminary data.</text>
</comment>
<evidence type="ECO:0000313" key="1">
    <source>
        <dbReference type="EMBL" id="KAG7537019.1"/>
    </source>
</evidence>
<dbReference type="GO" id="GO:0007051">
    <property type="term" value="P:spindle organization"/>
    <property type="evidence" value="ECO:0007669"/>
    <property type="project" value="InterPro"/>
</dbReference>
<dbReference type="PANTHER" id="PTHR12609">
    <property type="entry name" value="MICROTUBULE ASSOCIATED PROTEIN XMAP215"/>
    <property type="match status" value="1"/>
</dbReference>
<dbReference type="GO" id="GO:0051010">
    <property type="term" value="F:microtubule plus-end binding"/>
    <property type="evidence" value="ECO:0007669"/>
    <property type="project" value="InterPro"/>
</dbReference>
<dbReference type="GO" id="GO:0061863">
    <property type="term" value="F:microtubule plus end polymerase"/>
    <property type="evidence" value="ECO:0007669"/>
    <property type="project" value="InterPro"/>
</dbReference>
<dbReference type="GO" id="GO:0046785">
    <property type="term" value="P:microtubule polymerization"/>
    <property type="evidence" value="ECO:0007669"/>
    <property type="project" value="InterPro"/>
</dbReference>
<protein>
    <submittedName>
        <fullName evidence="1">Uncharacterized protein</fullName>
    </submittedName>
</protein>
<keyword evidence="2" id="KW-1185">Reference proteome</keyword>
<accession>A0A8T1XQM4</accession>
<dbReference type="InterPro" id="IPR045110">
    <property type="entry name" value="XMAP215"/>
</dbReference>
<reference evidence="1 2" key="1">
    <citation type="submission" date="2020-12" db="EMBL/GenBank/DDBJ databases">
        <title>Concerted genomic and epigenomic changes stabilize Arabidopsis allopolyploids.</title>
        <authorList>
            <person name="Chen Z."/>
        </authorList>
    </citation>
    <scope>NUCLEOTIDE SEQUENCE [LARGE SCALE GENOMIC DNA]</scope>
    <source>
        <strain evidence="1">As9502</strain>
        <tissue evidence="1">Leaf</tissue>
    </source>
</reference>
<dbReference type="Proteomes" id="UP000694251">
    <property type="component" value="Chromosome 13"/>
</dbReference>
<name>A0A8T1XQM4_ARASU</name>
<dbReference type="GO" id="GO:0030951">
    <property type="term" value="P:establishment or maintenance of microtubule cytoskeleton polarity"/>
    <property type="evidence" value="ECO:0007669"/>
    <property type="project" value="InterPro"/>
</dbReference>
<dbReference type="AlphaFoldDB" id="A0A8T1XQM4"/>
<sequence length="426" mass="47178">MAIEVYSYTPDARVLTPYYCGGVMYVSLVMDLFEPTEVGLKGLKAVGSLGLSVWNEKLEANLALKEEIQGLEQLDKNVTVKLLGALHKFDGSDFRGFLNDVKPTLLSALDVEYEKNNTGTTASKRFVKTSVSNLPKGFMRLESTEAINKILEEASKRIQPTGTVFTTQVIGIITHISWTAAKFPMKCDVLSITGTNEQVVDIKTRSSAMKWPTAFYESFGPKFDIKKLRVGSIKGIPFVIFNDKKSSMGCYRRMIRKELDECSFTVKEAKSRESDSVGGRGGLSFKSPLLEEMRQDKKGKFSFLRRQITCWGVTKVAVLCVQRKKVKWTERYTIADALLDITLPIFSGHAIPKTYAGMVFAIAICSGAGSYPAKMVTNIVACSAGNSQETPTKNVTVKLLGALHKFVDSDFRRFLNDVKPTLINGS</sequence>
<proteinExistence type="predicted"/>
<organism evidence="1 2">
    <name type="scientific">Arabidopsis suecica</name>
    <name type="common">Swedish thale-cress</name>
    <name type="synonym">Cardaminopsis suecica</name>
    <dbReference type="NCBI Taxonomy" id="45249"/>
    <lineage>
        <taxon>Eukaryota</taxon>
        <taxon>Viridiplantae</taxon>
        <taxon>Streptophyta</taxon>
        <taxon>Embryophyta</taxon>
        <taxon>Tracheophyta</taxon>
        <taxon>Spermatophyta</taxon>
        <taxon>Magnoliopsida</taxon>
        <taxon>eudicotyledons</taxon>
        <taxon>Gunneridae</taxon>
        <taxon>Pentapetalae</taxon>
        <taxon>rosids</taxon>
        <taxon>malvids</taxon>
        <taxon>Brassicales</taxon>
        <taxon>Brassicaceae</taxon>
        <taxon>Camelineae</taxon>
        <taxon>Arabidopsis</taxon>
    </lineage>
</organism>
<dbReference type="EMBL" id="JAEFBJ010000013">
    <property type="protein sequence ID" value="KAG7537019.1"/>
    <property type="molecule type" value="Genomic_DNA"/>
</dbReference>
<evidence type="ECO:0000313" key="2">
    <source>
        <dbReference type="Proteomes" id="UP000694251"/>
    </source>
</evidence>